<dbReference type="RefSeq" id="WP_036546113.1">
    <property type="nucleotide sequence ID" value="NZ_JMSZ01000021.1"/>
</dbReference>
<proteinExistence type="predicted"/>
<dbReference type="InterPro" id="IPR011576">
    <property type="entry name" value="Pyridox_Oxase_N"/>
</dbReference>
<dbReference type="GO" id="GO:0070967">
    <property type="term" value="F:coenzyme F420 binding"/>
    <property type="evidence" value="ECO:0007669"/>
    <property type="project" value="TreeGrafter"/>
</dbReference>
<evidence type="ECO:0000313" key="3">
    <source>
        <dbReference type="EMBL" id="KDE39966.1"/>
    </source>
</evidence>
<dbReference type="PATRIC" id="fig|267850.7.peg.1581"/>
<gene>
    <name evidence="3" type="ORF">ADINL_1603</name>
</gene>
<dbReference type="EMBL" id="JMSZ01000021">
    <property type="protein sequence ID" value="KDE39966.1"/>
    <property type="molecule type" value="Genomic_DNA"/>
</dbReference>
<dbReference type="Pfam" id="PF01243">
    <property type="entry name" value="PNPOx_N"/>
    <property type="match status" value="1"/>
</dbReference>
<dbReference type="InterPro" id="IPR014419">
    <property type="entry name" value="HutZ"/>
</dbReference>
<feature type="domain" description="Pyridoxamine 5'-phosphate oxidase N-terminal" evidence="2">
    <location>
        <begin position="13"/>
        <end position="144"/>
    </location>
</feature>
<dbReference type="InterPro" id="IPR052019">
    <property type="entry name" value="F420H2_bilvrd_red/Heme_oxyg"/>
</dbReference>
<sequence>MNDDTQALQQRLLPEIRAFRDACQTLMMATLDQVANPNVSYAPFALQEDGYYVLISEIARHGQNLQQCNRVSIMLIEDEGQSRQVYARKRLTFDAMADEVPRDSADWVRGVAALQQRQGEIVNNLSQLGDFHLFRLVPEKGLYVKGFGQAFTVSGDELVDFVHLKEGHRKLKAS</sequence>
<dbReference type="GO" id="GO:0005829">
    <property type="term" value="C:cytosol"/>
    <property type="evidence" value="ECO:0007669"/>
    <property type="project" value="TreeGrafter"/>
</dbReference>
<dbReference type="Proteomes" id="UP000027318">
    <property type="component" value="Unassembled WGS sequence"/>
</dbReference>
<dbReference type="OrthoDB" id="5345368at2"/>
<dbReference type="STRING" id="267850.ADINL_1603"/>
<dbReference type="InterPro" id="IPR012349">
    <property type="entry name" value="Split_barrel_FMN-bd"/>
</dbReference>
<keyword evidence="4" id="KW-1185">Reference proteome</keyword>
<evidence type="ECO:0000313" key="4">
    <source>
        <dbReference type="Proteomes" id="UP000027318"/>
    </source>
</evidence>
<dbReference type="SUPFAM" id="SSF50475">
    <property type="entry name" value="FMN-binding split barrel"/>
    <property type="match status" value="1"/>
</dbReference>
<accession>A0A063Y5F4</accession>
<protein>
    <submittedName>
        <fullName evidence="3">Pyridoxamine 5'-phosphate oxidase-related putative heme iron utilization protein</fullName>
    </submittedName>
</protein>
<dbReference type="AlphaFoldDB" id="A0A063Y5F4"/>
<reference evidence="3 4" key="1">
    <citation type="journal article" date="2005" name="Int. J. Syst. Evol. Microbiol.">
        <title>Nitrincola lacisaponensis gen. nov., sp. nov., a novel alkaliphilic bacterium isolated from an alkaline, saline lake.</title>
        <authorList>
            <person name="Dimitriu P.A."/>
            <person name="Shukla S.K."/>
            <person name="Conradt J."/>
            <person name="Marquez M.C."/>
            <person name="Ventosa A."/>
            <person name="Maglia A."/>
            <person name="Peyton B.M."/>
            <person name="Pinkart H.C."/>
            <person name="Mormile M.R."/>
        </authorList>
    </citation>
    <scope>NUCLEOTIDE SEQUENCE [LARGE SCALE GENOMIC DNA]</scope>
    <source>
        <strain evidence="3 4">4CA</strain>
    </source>
</reference>
<dbReference type="PIRSF" id="PIRSF004633">
    <property type="entry name" value="UCP_PLP_oxd"/>
    <property type="match status" value="1"/>
</dbReference>
<keyword evidence="1" id="KW-0560">Oxidoreductase</keyword>
<dbReference type="PANTHER" id="PTHR35176">
    <property type="entry name" value="HEME OXYGENASE HI_0854-RELATED"/>
    <property type="match status" value="1"/>
</dbReference>
<dbReference type="NCBIfam" id="TIGR04110">
    <property type="entry name" value="heme_HutZ"/>
    <property type="match status" value="1"/>
</dbReference>
<evidence type="ECO:0000259" key="2">
    <source>
        <dbReference type="Pfam" id="PF01243"/>
    </source>
</evidence>
<dbReference type="PANTHER" id="PTHR35176:SF6">
    <property type="entry name" value="HEME OXYGENASE HI_0854-RELATED"/>
    <property type="match status" value="1"/>
</dbReference>
<dbReference type="GO" id="GO:0016627">
    <property type="term" value="F:oxidoreductase activity, acting on the CH-CH group of donors"/>
    <property type="evidence" value="ECO:0007669"/>
    <property type="project" value="TreeGrafter"/>
</dbReference>
<comment type="caution">
    <text evidence="3">The sequence shown here is derived from an EMBL/GenBank/DDBJ whole genome shotgun (WGS) entry which is preliminary data.</text>
</comment>
<organism evidence="3 4">
    <name type="scientific">Nitrincola lacisaponensis</name>
    <dbReference type="NCBI Taxonomy" id="267850"/>
    <lineage>
        <taxon>Bacteria</taxon>
        <taxon>Pseudomonadati</taxon>
        <taxon>Pseudomonadota</taxon>
        <taxon>Gammaproteobacteria</taxon>
        <taxon>Oceanospirillales</taxon>
        <taxon>Oceanospirillaceae</taxon>
        <taxon>Nitrincola</taxon>
    </lineage>
</organism>
<dbReference type="Gene3D" id="2.30.110.10">
    <property type="entry name" value="Electron Transport, Fmn-binding Protein, Chain A"/>
    <property type="match status" value="1"/>
</dbReference>
<evidence type="ECO:0000256" key="1">
    <source>
        <dbReference type="ARBA" id="ARBA00023002"/>
    </source>
</evidence>
<name>A0A063Y5F4_9GAMM</name>